<organism evidence="2 3">
    <name type="scientific">Actinomadura fulvescens</name>
    <dbReference type="NCBI Taxonomy" id="46160"/>
    <lineage>
        <taxon>Bacteria</taxon>
        <taxon>Bacillati</taxon>
        <taxon>Actinomycetota</taxon>
        <taxon>Actinomycetes</taxon>
        <taxon>Streptosporangiales</taxon>
        <taxon>Thermomonosporaceae</taxon>
        <taxon>Actinomadura</taxon>
    </lineage>
</organism>
<name>A0ABP6CCC1_9ACTN</name>
<comment type="caution">
    <text evidence="2">The sequence shown here is derived from an EMBL/GenBank/DDBJ whole genome shotgun (WGS) entry which is preliminary data.</text>
</comment>
<evidence type="ECO:0000256" key="1">
    <source>
        <dbReference type="SAM" id="SignalP"/>
    </source>
</evidence>
<evidence type="ECO:0000313" key="2">
    <source>
        <dbReference type="EMBL" id="GAA2613690.1"/>
    </source>
</evidence>
<gene>
    <name evidence="2" type="ORF">GCM10010411_55780</name>
</gene>
<proteinExistence type="predicted"/>
<keyword evidence="3" id="KW-1185">Reference proteome</keyword>
<sequence length="101" mass="10940">MPTTLVRITTVIAVTAVYAATPAPARADNLDTLEAFAHIVGGDIRNVCNLDFTMDFEHIDLVDWVDKKRLELPKKSCQELADGLLGEGAETVGDLADDLVE</sequence>
<protein>
    <submittedName>
        <fullName evidence="2">Uncharacterized protein</fullName>
    </submittedName>
</protein>
<keyword evidence="1" id="KW-0732">Signal</keyword>
<reference evidence="3" key="1">
    <citation type="journal article" date="2019" name="Int. J. Syst. Evol. Microbiol.">
        <title>The Global Catalogue of Microorganisms (GCM) 10K type strain sequencing project: providing services to taxonomists for standard genome sequencing and annotation.</title>
        <authorList>
            <consortium name="The Broad Institute Genomics Platform"/>
            <consortium name="The Broad Institute Genome Sequencing Center for Infectious Disease"/>
            <person name="Wu L."/>
            <person name="Ma J."/>
        </authorList>
    </citation>
    <scope>NUCLEOTIDE SEQUENCE [LARGE SCALE GENOMIC DNA]</scope>
    <source>
        <strain evidence="3">JCM 6833</strain>
    </source>
</reference>
<accession>A0ABP6CCC1</accession>
<feature type="chain" id="PRO_5045196942" evidence="1">
    <location>
        <begin position="28"/>
        <end position="101"/>
    </location>
</feature>
<evidence type="ECO:0000313" key="3">
    <source>
        <dbReference type="Proteomes" id="UP001501509"/>
    </source>
</evidence>
<feature type="signal peptide" evidence="1">
    <location>
        <begin position="1"/>
        <end position="27"/>
    </location>
</feature>
<dbReference type="RefSeq" id="WP_344545398.1">
    <property type="nucleotide sequence ID" value="NZ_BAAATD010000007.1"/>
</dbReference>
<dbReference type="EMBL" id="BAAATD010000007">
    <property type="protein sequence ID" value="GAA2613690.1"/>
    <property type="molecule type" value="Genomic_DNA"/>
</dbReference>
<dbReference type="Proteomes" id="UP001501509">
    <property type="component" value="Unassembled WGS sequence"/>
</dbReference>